<dbReference type="VEuPathDB" id="FungiDB:ASPZODRAFT_140316"/>
<accession>A0A1L9SQB1</accession>
<dbReference type="SUPFAM" id="SSF81383">
    <property type="entry name" value="F-box domain"/>
    <property type="match status" value="1"/>
</dbReference>
<dbReference type="OrthoDB" id="5273847at2759"/>
<evidence type="ECO:0008006" key="3">
    <source>
        <dbReference type="Google" id="ProtNLM"/>
    </source>
</evidence>
<protein>
    <recommendedName>
        <fullName evidence="3">F-box domain-containing protein</fullName>
    </recommendedName>
</protein>
<proteinExistence type="predicted"/>
<dbReference type="EMBL" id="KV878338">
    <property type="protein sequence ID" value="OJJ49415.1"/>
    <property type="molecule type" value="Genomic_DNA"/>
</dbReference>
<sequence>MPRISYDPNEDYESYYSICIICGENASPPDVRKDGSMRWREQFRAVYRGPEGEVKLSGISRMRECKLWVPIDESARWDTEGADFIYLTHPPHEFSDFYIFHEICWNRFCDHFTGEKVDLERLYQALEYMPLLGRWSHPGNFGDKYEPFRFPTPAQLMQKSKNFPKPREEVLKRLVYENGSQTDCFSQFPLEIREVIATLLPTRDFLSLRYTSRAMGSVFTVAAFWRTKFDINQDRGFLHYMLEQLPAKDQQRMDWRLLYHCTSRLTCMCAFDVAVHSWERSRWLRDATVAGPQDMPLHFDGRALQHYHNTRPWSTQTVSIDVSRSLVKIAISVVKDRDVEKLDLPSRARITGMEFVFKDRPTVSVGTNTPGALNVTKRTPSKSIPLLPTDRVCRRSVDYSYPGLKYITNVKRLRGFHIIEQPRSKMWAIHVIRDNICCVTPEEEGDNPDHRADVLYLDEVSEVVVTFNVSRPPNSILQAAEAMSKDRRILGLGIRGKRSKRITKEYMRGTFVSYRAESPYSDTLWEDGEDEDSSDEDGF</sequence>
<dbReference type="STRING" id="1073090.A0A1L9SQB1"/>
<organism evidence="1 2">
    <name type="scientific">Penicilliopsis zonata CBS 506.65</name>
    <dbReference type="NCBI Taxonomy" id="1073090"/>
    <lineage>
        <taxon>Eukaryota</taxon>
        <taxon>Fungi</taxon>
        <taxon>Dikarya</taxon>
        <taxon>Ascomycota</taxon>
        <taxon>Pezizomycotina</taxon>
        <taxon>Eurotiomycetes</taxon>
        <taxon>Eurotiomycetidae</taxon>
        <taxon>Eurotiales</taxon>
        <taxon>Aspergillaceae</taxon>
        <taxon>Penicilliopsis</taxon>
    </lineage>
</organism>
<reference evidence="2" key="1">
    <citation type="journal article" date="2017" name="Genome Biol.">
        <title>Comparative genomics reveals high biological diversity and specific adaptations in the industrially and medically important fungal genus Aspergillus.</title>
        <authorList>
            <person name="de Vries R.P."/>
            <person name="Riley R."/>
            <person name="Wiebenga A."/>
            <person name="Aguilar-Osorio G."/>
            <person name="Amillis S."/>
            <person name="Uchima C.A."/>
            <person name="Anderluh G."/>
            <person name="Asadollahi M."/>
            <person name="Askin M."/>
            <person name="Barry K."/>
            <person name="Battaglia E."/>
            <person name="Bayram O."/>
            <person name="Benocci T."/>
            <person name="Braus-Stromeyer S.A."/>
            <person name="Caldana C."/>
            <person name="Canovas D."/>
            <person name="Cerqueira G.C."/>
            <person name="Chen F."/>
            <person name="Chen W."/>
            <person name="Choi C."/>
            <person name="Clum A."/>
            <person name="Dos Santos R.A."/>
            <person name="Damasio A.R."/>
            <person name="Diallinas G."/>
            <person name="Emri T."/>
            <person name="Fekete E."/>
            <person name="Flipphi M."/>
            <person name="Freyberg S."/>
            <person name="Gallo A."/>
            <person name="Gournas C."/>
            <person name="Habgood R."/>
            <person name="Hainaut M."/>
            <person name="Harispe M.L."/>
            <person name="Henrissat B."/>
            <person name="Hilden K.S."/>
            <person name="Hope R."/>
            <person name="Hossain A."/>
            <person name="Karabika E."/>
            <person name="Karaffa L."/>
            <person name="Karanyi Z."/>
            <person name="Krasevec N."/>
            <person name="Kuo A."/>
            <person name="Kusch H."/>
            <person name="LaButti K."/>
            <person name="Lagendijk E.L."/>
            <person name="Lapidus A."/>
            <person name="Levasseur A."/>
            <person name="Lindquist E."/>
            <person name="Lipzen A."/>
            <person name="Logrieco A.F."/>
            <person name="MacCabe A."/>
            <person name="Maekelae M.R."/>
            <person name="Malavazi I."/>
            <person name="Melin P."/>
            <person name="Meyer V."/>
            <person name="Mielnichuk N."/>
            <person name="Miskei M."/>
            <person name="Molnar A.P."/>
            <person name="Mule G."/>
            <person name="Ngan C.Y."/>
            <person name="Orejas M."/>
            <person name="Orosz E."/>
            <person name="Ouedraogo J.P."/>
            <person name="Overkamp K.M."/>
            <person name="Park H.-S."/>
            <person name="Perrone G."/>
            <person name="Piumi F."/>
            <person name="Punt P.J."/>
            <person name="Ram A.F."/>
            <person name="Ramon A."/>
            <person name="Rauscher S."/>
            <person name="Record E."/>
            <person name="Riano-Pachon D.M."/>
            <person name="Robert V."/>
            <person name="Roehrig J."/>
            <person name="Ruller R."/>
            <person name="Salamov A."/>
            <person name="Salih N.S."/>
            <person name="Samson R.A."/>
            <person name="Sandor E."/>
            <person name="Sanguinetti M."/>
            <person name="Schuetze T."/>
            <person name="Sepcic K."/>
            <person name="Shelest E."/>
            <person name="Sherlock G."/>
            <person name="Sophianopoulou V."/>
            <person name="Squina F.M."/>
            <person name="Sun H."/>
            <person name="Susca A."/>
            <person name="Todd R.B."/>
            <person name="Tsang A."/>
            <person name="Unkles S.E."/>
            <person name="van de Wiele N."/>
            <person name="van Rossen-Uffink D."/>
            <person name="Oliveira J.V."/>
            <person name="Vesth T.C."/>
            <person name="Visser J."/>
            <person name="Yu J.-H."/>
            <person name="Zhou M."/>
            <person name="Andersen M.R."/>
            <person name="Archer D.B."/>
            <person name="Baker S.E."/>
            <person name="Benoit I."/>
            <person name="Brakhage A.A."/>
            <person name="Braus G.H."/>
            <person name="Fischer R."/>
            <person name="Frisvad J.C."/>
            <person name="Goldman G.H."/>
            <person name="Houbraken J."/>
            <person name="Oakley B."/>
            <person name="Pocsi I."/>
            <person name="Scazzocchio C."/>
            <person name="Seiboth B."/>
            <person name="vanKuyk P.A."/>
            <person name="Wortman J."/>
            <person name="Dyer P.S."/>
            <person name="Grigoriev I.V."/>
        </authorList>
    </citation>
    <scope>NUCLEOTIDE SEQUENCE [LARGE SCALE GENOMIC DNA]</scope>
    <source>
        <strain evidence="2">CBS 506.65</strain>
    </source>
</reference>
<evidence type="ECO:0000313" key="1">
    <source>
        <dbReference type="EMBL" id="OJJ49415.1"/>
    </source>
</evidence>
<keyword evidence="2" id="KW-1185">Reference proteome</keyword>
<name>A0A1L9SQB1_9EURO</name>
<dbReference type="RefSeq" id="XP_022583925.1">
    <property type="nucleotide sequence ID" value="XM_022724654.1"/>
</dbReference>
<dbReference type="AlphaFoldDB" id="A0A1L9SQB1"/>
<dbReference type="InterPro" id="IPR036047">
    <property type="entry name" value="F-box-like_dom_sf"/>
</dbReference>
<dbReference type="Proteomes" id="UP000184188">
    <property type="component" value="Unassembled WGS sequence"/>
</dbReference>
<gene>
    <name evidence="1" type="ORF">ASPZODRAFT_140316</name>
</gene>
<dbReference type="GeneID" id="34611119"/>
<evidence type="ECO:0000313" key="2">
    <source>
        <dbReference type="Proteomes" id="UP000184188"/>
    </source>
</evidence>